<dbReference type="EMBL" id="BMDQ01000001">
    <property type="protein sequence ID" value="GGI56182.1"/>
    <property type="molecule type" value="Genomic_DNA"/>
</dbReference>
<gene>
    <name evidence="1" type="ORF">GCM10011444_04910</name>
</gene>
<dbReference type="Proteomes" id="UP000624701">
    <property type="component" value="Unassembled WGS sequence"/>
</dbReference>
<comment type="caution">
    <text evidence="1">The sequence shown here is derived from an EMBL/GenBank/DDBJ whole genome shotgun (WGS) entry which is preliminary data.</text>
</comment>
<sequence>MALLVWPKTQISIDKNVETIPTAAKDSVAFKDILPIIAASVNESIGSETPEINAGMASLLICFKEIV</sequence>
<evidence type="ECO:0000313" key="1">
    <source>
        <dbReference type="EMBL" id="GGI56182.1"/>
    </source>
</evidence>
<organism evidence="1 2">
    <name type="scientific">Winogradskyella haliclonae</name>
    <dbReference type="NCBI Taxonomy" id="2048558"/>
    <lineage>
        <taxon>Bacteria</taxon>
        <taxon>Pseudomonadati</taxon>
        <taxon>Bacteroidota</taxon>
        <taxon>Flavobacteriia</taxon>
        <taxon>Flavobacteriales</taxon>
        <taxon>Flavobacteriaceae</taxon>
        <taxon>Winogradskyella</taxon>
    </lineage>
</organism>
<reference evidence="2" key="1">
    <citation type="journal article" date="2019" name="Int. J. Syst. Evol. Microbiol.">
        <title>The Global Catalogue of Microorganisms (GCM) 10K type strain sequencing project: providing services to taxonomists for standard genome sequencing and annotation.</title>
        <authorList>
            <consortium name="The Broad Institute Genomics Platform"/>
            <consortium name="The Broad Institute Genome Sequencing Center for Infectious Disease"/>
            <person name="Wu L."/>
            <person name="Ma J."/>
        </authorList>
    </citation>
    <scope>NUCLEOTIDE SEQUENCE [LARGE SCALE GENOMIC DNA]</scope>
    <source>
        <strain evidence="2">CCM 8681</strain>
    </source>
</reference>
<protein>
    <submittedName>
        <fullName evidence="1">Uncharacterized protein</fullName>
    </submittedName>
</protein>
<keyword evidence="2" id="KW-1185">Reference proteome</keyword>
<evidence type="ECO:0000313" key="2">
    <source>
        <dbReference type="Proteomes" id="UP000624701"/>
    </source>
</evidence>
<name>A0ABQ2BWP0_9FLAO</name>
<proteinExistence type="predicted"/>
<accession>A0ABQ2BWP0</accession>